<accession>A0A930I1Z7</accession>
<dbReference type="CDD" id="cd07153">
    <property type="entry name" value="Fur_like"/>
    <property type="match status" value="1"/>
</dbReference>
<sequence>MDSAYNRLIELGIRPSIQRVAIMKYLLTHHSHPTVEDVFLALKKQLPTVSRTTVYNTLRMLSEYHAVSMITIDDHRVCYDGVTEPHAHFFCKRCEKVYDFEAMEMPKYTGKIGEGFRIDDTQLYYKGLCPKCLAAMEAVEKVS</sequence>
<dbReference type="GO" id="GO:1900376">
    <property type="term" value="P:regulation of secondary metabolite biosynthetic process"/>
    <property type="evidence" value="ECO:0007669"/>
    <property type="project" value="TreeGrafter"/>
</dbReference>
<protein>
    <submittedName>
        <fullName evidence="2">Transcriptional repressor</fullName>
    </submittedName>
</protein>
<keyword evidence="1" id="KW-0479">Metal-binding</keyword>
<evidence type="ECO:0000256" key="1">
    <source>
        <dbReference type="PIRSR" id="PIRSR602481-1"/>
    </source>
</evidence>
<dbReference type="InterPro" id="IPR002481">
    <property type="entry name" value="FUR"/>
</dbReference>
<dbReference type="GO" id="GO:0045892">
    <property type="term" value="P:negative regulation of DNA-templated transcription"/>
    <property type="evidence" value="ECO:0007669"/>
    <property type="project" value="TreeGrafter"/>
</dbReference>
<dbReference type="PANTHER" id="PTHR33202">
    <property type="entry name" value="ZINC UPTAKE REGULATION PROTEIN"/>
    <property type="match status" value="1"/>
</dbReference>
<dbReference type="GO" id="GO:0000976">
    <property type="term" value="F:transcription cis-regulatory region binding"/>
    <property type="evidence" value="ECO:0007669"/>
    <property type="project" value="TreeGrafter"/>
</dbReference>
<dbReference type="GO" id="GO:0008270">
    <property type="term" value="F:zinc ion binding"/>
    <property type="evidence" value="ECO:0007669"/>
    <property type="project" value="TreeGrafter"/>
</dbReference>
<dbReference type="AlphaFoldDB" id="A0A930I1Z7"/>
<dbReference type="Proteomes" id="UP000757461">
    <property type="component" value="Unassembled WGS sequence"/>
</dbReference>
<dbReference type="Pfam" id="PF01475">
    <property type="entry name" value="FUR"/>
    <property type="match status" value="1"/>
</dbReference>
<feature type="binding site" evidence="1">
    <location>
        <position position="94"/>
    </location>
    <ligand>
        <name>Zn(2+)</name>
        <dbReference type="ChEBI" id="CHEBI:29105"/>
    </ligand>
</feature>
<keyword evidence="1" id="KW-0862">Zinc</keyword>
<feature type="binding site" evidence="1">
    <location>
        <position position="91"/>
    </location>
    <ligand>
        <name>Zn(2+)</name>
        <dbReference type="ChEBI" id="CHEBI:29105"/>
    </ligand>
</feature>
<comment type="cofactor">
    <cofactor evidence="1">
        <name>Zn(2+)</name>
        <dbReference type="ChEBI" id="CHEBI:29105"/>
    </cofactor>
    <text evidence="1">Binds 1 zinc ion per subunit.</text>
</comment>
<comment type="caution">
    <text evidence="2">The sequence shown here is derived from an EMBL/GenBank/DDBJ whole genome shotgun (WGS) entry which is preliminary data.</text>
</comment>
<proteinExistence type="predicted"/>
<gene>
    <name evidence="2" type="ORF">HXN33_05205</name>
</gene>
<organism evidence="2 3">
    <name type="scientific">Prevotella histicola</name>
    <dbReference type="NCBI Taxonomy" id="470565"/>
    <lineage>
        <taxon>Bacteria</taxon>
        <taxon>Pseudomonadati</taxon>
        <taxon>Bacteroidota</taxon>
        <taxon>Bacteroidia</taxon>
        <taxon>Bacteroidales</taxon>
        <taxon>Prevotellaceae</taxon>
        <taxon>Prevotella</taxon>
    </lineage>
</organism>
<dbReference type="GO" id="GO:0003700">
    <property type="term" value="F:DNA-binding transcription factor activity"/>
    <property type="evidence" value="ECO:0007669"/>
    <property type="project" value="InterPro"/>
</dbReference>
<evidence type="ECO:0000313" key="3">
    <source>
        <dbReference type="Proteomes" id="UP000757461"/>
    </source>
</evidence>
<dbReference type="PANTHER" id="PTHR33202:SF8">
    <property type="entry name" value="PEROXIDE-RESPONSIVE REPRESSOR PERR"/>
    <property type="match status" value="1"/>
</dbReference>
<feature type="binding site" evidence="1">
    <location>
        <position position="132"/>
    </location>
    <ligand>
        <name>Zn(2+)</name>
        <dbReference type="ChEBI" id="CHEBI:29105"/>
    </ligand>
</feature>
<dbReference type="EMBL" id="JABZSQ010000076">
    <property type="protein sequence ID" value="MBF1414965.1"/>
    <property type="molecule type" value="Genomic_DNA"/>
</dbReference>
<name>A0A930I1Z7_9BACT</name>
<dbReference type="RefSeq" id="WP_219496306.1">
    <property type="nucleotide sequence ID" value="NZ_CAUSFZ010000017.1"/>
</dbReference>
<feature type="binding site" evidence="1">
    <location>
        <position position="129"/>
    </location>
    <ligand>
        <name>Zn(2+)</name>
        <dbReference type="ChEBI" id="CHEBI:29105"/>
    </ligand>
</feature>
<evidence type="ECO:0000313" key="2">
    <source>
        <dbReference type="EMBL" id="MBF1414965.1"/>
    </source>
</evidence>
<reference evidence="2" key="1">
    <citation type="submission" date="2020-04" db="EMBL/GenBank/DDBJ databases">
        <title>Deep metagenomics examines the oral microbiome during advanced dental caries in children, revealing novel taxa and co-occurrences with host molecules.</title>
        <authorList>
            <person name="Baker J.L."/>
            <person name="Morton J.T."/>
            <person name="Dinis M."/>
            <person name="Alvarez R."/>
            <person name="Tran N.C."/>
            <person name="Knight R."/>
            <person name="Edlund A."/>
        </authorList>
    </citation>
    <scope>NUCLEOTIDE SEQUENCE</scope>
    <source>
        <strain evidence="2">JCVI_25_bin.9</strain>
    </source>
</reference>